<feature type="chain" id="PRO_5038838460" evidence="2">
    <location>
        <begin position="21"/>
        <end position="55"/>
    </location>
</feature>
<feature type="compositionally biased region" description="Gly residues" evidence="1">
    <location>
        <begin position="24"/>
        <end position="33"/>
    </location>
</feature>
<protein>
    <submittedName>
        <fullName evidence="3">Uncharacterized protein</fullName>
    </submittedName>
</protein>
<dbReference type="RefSeq" id="WP_170259061.1">
    <property type="nucleotide sequence ID" value="NZ_BKAF01000002.1"/>
</dbReference>
<feature type="signal peptide" evidence="2">
    <location>
        <begin position="1"/>
        <end position="20"/>
    </location>
</feature>
<evidence type="ECO:0000256" key="1">
    <source>
        <dbReference type="SAM" id="MobiDB-lite"/>
    </source>
</evidence>
<organism evidence="3 4">
    <name type="scientific">Nocardioides psychrotolerans</name>
    <dbReference type="NCBI Taxonomy" id="1005945"/>
    <lineage>
        <taxon>Bacteria</taxon>
        <taxon>Bacillati</taxon>
        <taxon>Actinomycetota</taxon>
        <taxon>Actinomycetes</taxon>
        <taxon>Propionibacteriales</taxon>
        <taxon>Nocardioidaceae</taxon>
        <taxon>Nocardioides</taxon>
    </lineage>
</organism>
<keyword evidence="2" id="KW-0732">Signal</keyword>
<evidence type="ECO:0000256" key="2">
    <source>
        <dbReference type="SAM" id="SignalP"/>
    </source>
</evidence>
<proteinExistence type="predicted"/>
<evidence type="ECO:0000313" key="4">
    <source>
        <dbReference type="Proteomes" id="UP000198649"/>
    </source>
</evidence>
<reference evidence="3 4" key="1">
    <citation type="submission" date="2016-10" db="EMBL/GenBank/DDBJ databases">
        <authorList>
            <person name="de Groot N.N."/>
        </authorList>
    </citation>
    <scope>NUCLEOTIDE SEQUENCE [LARGE SCALE GENOMIC DNA]</scope>
    <source>
        <strain evidence="3 4">CGMCC 1.11156</strain>
    </source>
</reference>
<dbReference type="AlphaFoldDB" id="A0A1I3CKS4"/>
<dbReference type="Proteomes" id="UP000198649">
    <property type="component" value="Unassembled WGS sequence"/>
</dbReference>
<sequence length="55" mass="4971">MAARTATLAGTTLLALVALTGCGSGSGGSGGSDPTGLGTPGPDAGSGDVSMTSCR</sequence>
<dbReference type="STRING" id="1005945.SAMN05216561_102108"/>
<evidence type="ECO:0000313" key="3">
    <source>
        <dbReference type="EMBL" id="SFH75097.1"/>
    </source>
</evidence>
<accession>A0A1I3CKS4</accession>
<feature type="compositionally biased region" description="Low complexity" evidence="1">
    <location>
        <begin position="34"/>
        <end position="45"/>
    </location>
</feature>
<dbReference type="EMBL" id="FOQG01000002">
    <property type="protein sequence ID" value="SFH75097.1"/>
    <property type="molecule type" value="Genomic_DNA"/>
</dbReference>
<gene>
    <name evidence="3" type="ORF">SAMN05216561_102108</name>
</gene>
<feature type="region of interest" description="Disordered" evidence="1">
    <location>
        <begin position="24"/>
        <end position="55"/>
    </location>
</feature>
<name>A0A1I3CKS4_9ACTN</name>
<dbReference type="PROSITE" id="PS51257">
    <property type="entry name" value="PROKAR_LIPOPROTEIN"/>
    <property type="match status" value="1"/>
</dbReference>
<keyword evidence="4" id="KW-1185">Reference proteome</keyword>